<accession>A0A8J2MDW3</accession>
<dbReference type="AlphaFoldDB" id="A0A8J2MDW3"/>
<comment type="caution">
    <text evidence="2">The sequence shown here is derived from an EMBL/GenBank/DDBJ whole genome shotgun (WGS) entry which is preliminary data.</text>
</comment>
<evidence type="ECO:0000256" key="1">
    <source>
        <dbReference type="SAM" id="Phobius"/>
    </source>
</evidence>
<keyword evidence="1" id="KW-0472">Membrane</keyword>
<evidence type="ECO:0008006" key="4">
    <source>
        <dbReference type="Google" id="ProtNLM"/>
    </source>
</evidence>
<keyword evidence="3" id="KW-1185">Reference proteome</keyword>
<keyword evidence="1" id="KW-0812">Transmembrane</keyword>
<gene>
    <name evidence="2" type="ORF">AFUS01_LOCUS46543</name>
</gene>
<feature type="transmembrane region" description="Helical" evidence="1">
    <location>
        <begin position="21"/>
        <end position="42"/>
    </location>
</feature>
<feature type="transmembrane region" description="Helical" evidence="1">
    <location>
        <begin position="103"/>
        <end position="126"/>
    </location>
</feature>
<name>A0A8J2MDW3_9HEXA</name>
<evidence type="ECO:0000313" key="3">
    <source>
        <dbReference type="Proteomes" id="UP000708208"/>
    </source>
</evidence>
<evidence type="ECO:0000313" key="2">
    <source>
        <dbReference type="EMBL" id="CAG7837426.1"/>
    </source>
</evidence>
<protein>
    <recommendedName>
        <fullName evidence="4">DUF2569 domain-containing protein</fullName>
    </recommendedName>
</protein>
<dbReference type="EMBL" id="CAJVCH010571404">
    <property type="protein sequence ID" value="CAG7837426.1"/>
    <property type="molecule type" value="Genomic_DNA"/>
</dbReference>
<feature type="transmembrane region" description="Helical" evidence="1">
    <location>
        <begin position="132"/>
        <end position="152"/>
    </location>
</feature>
<dbReference type="Proteomes" id="UP000708208">
    <property type="component" value="Unassembled WGS sequence"/>
</dbReference>
<organism evidence="2 3">
    <name type="scientific">Allacma fusca</name>
    <dbReference type="NCBI Taxonomy" id="39272"/>
    <lineage>
        <taxon>Eukaryota</taxon>
        <taxon>Metazoa</taxon>
        <taxon>Ecdysozoa</taxon>
        <taxon>Arthropoda</taxon>
        <taxon>Hexapoda</taxon>
        <taxon>Collembola</taxon>
        <taxon>Symphypleona</taxon>
        <taxon>Sminthuridae</taxon>
        <taxon>Allacma</taxon>
    </lineage>
</organism>
<reference evidence="2" key="1">
    <citation type="submission" date="2021-06" db="EMBL/GenBank/DDBJ databases">
        <authorList>
            <person name="Hodson N. C."/>
            <person name="Mongue J. A."/>
            <person name="Jaron S. K."/>
        </authorList>
    </citation>
    <scope>NUCLEOTIDE SEQUENCE</scope>
</reference>
<keyword evidence="1" id="KW-1133">Transmembrane helix</keyword>
<sequence>MPRLRMPVLKDGVKVLAWTDLVMTVVQFFGAIYYLVVFSGIIRDSLKLVNPKVLKSEETVAPMIIRLTIKIFYFLILFLIGEIILTLYLLRAVSRQRLSSIRIWLIVSSVGTALYVTDLISTFHAGSLLEDFSVPVSVFIKIPLLICVYKYFKQLSMNGENLVNNDVLII</sequence>
<proteinExistence type="predicted"/>
<feature type="transmembrane region" description="Helical" evidence="1">
    <location>
        <begin position="71"/>
        <end position="91"/>
    </location>
</feature>